<dbReference type="PRINTS" id="PR00344">
    <property type="entry name" value="BCTRLSENSOR"/>
</dbReference>
<dbReference type="SUPFAM" id="SSF55874">
    <property type="entry name" value="ATPase domain of HSP90 chaperone/DNA topoisomerase II/histidine kinase"/>
    <property type="match status" value="1"/>
</dbReference>
<dbReference type="OrthoDB" id="9811889at2"/>
<dbReference type="Proteomes" id="UP000011135">
    <property type="component" value="Unassembled WGS sequence"/>
</dbReference>
<dbReference type="PATRIC" id="fig|1237149.3.peg.1505"/>
<proteinExistence type="predicted"/>
<dbReference type="InterPro" id="IPR004358">
    <property type="entry name" value="Sig_transdc_His_kin-like_C"/>
</dbReference>
<evidence type="ECO:0000313" key="6">
    <source>
        <dbReference type="EMBL" id="ELR72395.1"/>
    </source>
</evidence>
<dbReference type="InterPro" id="IPR000700">
    <property type="entry name" value="PAS-assoc_C"/>
</dbReference>
<organism evidence="6 7">
    <name type="scientific">Fulvivirga imtechensis AK7</name>
    <dbReference type="NCBI Taxonomy" id="1237149"/>
    <lineage>
        <taxon>Bacteria</taxon>
        <taxon>Pseudomonadati</taxon>
        <taxon>Bacteroidota</taxon>
        <taxon>Cytophagia</taxon>
        <taxon>Cytophagales</taxon>
        <taxon>Fulvivirgaceae</taxon>
        <taxon>Fulvivirga</taxon>
    </lineage>
</organism>
<dbReference type="InterPro" id="IPR036097">
    <property type="entry name" value="HisK_dim/P_sf"/>
</dbReference>
<keyword evidence="7" id="KW-1185">Reference proteome</keyword>
<dbReference type="SUPFAM" id="SSF55781">
    <property type="entry name" value="GAF domain-like"/>
    <property type="match status" value="1"/>
</dbReference>
<dbReference type="Gene3D" id="3.30.450.40">
    <property type="match status" value="1"/>
</dbReference>
<dbReference type="PROSITE" id="PS50113">
    <property type="entry name" value="PAC"/>
    <property type="match status" value="1"/>
</dbReference>
<protein>
    <recommendedName>
        <fullName evidence="2">histidine kinase</fullName>
        <ecNumber evidence="2">2.7.13.3</ecNumber>
    </recommendedName>
</protein>
<dbReference type="PANTHER" id="PTHR43102">
    <property type="entry name" value="SLR1143 PROTEIN"/>
    <property type="match status" value="1"/>
</dbReference>
<accession>L8JUE1</accession>
<dbReference type="NCBIfam" id="TIGR00229">
    <property type="entry name" value="sensory_box"/>
    <property type="match status" value="1"/>
</dbReference>
<dbReference type="InterPro" id="IPR035965">
    <property type="entry name" value="PAS-like_dom_sf"/>
</dbReference>
<dbReference type="SUPFAM" id="SSF55785">
    <property type="entry name" value="PYP-like sensor domain (PAS domain)"/>
    <property type="match status" value="1"/>
</dbReference>
<dbReference type="InterPro" id="IPR000014">
    <property type="entry name" value="PAS"/>
</dbReference>
<evidence type="ECO:0000259" key="4">
    <source>
        <dbReference type="PROSITE" id="PS50109"/>
    </source>
</evidence>
<dbReference type="STRING" id="1237149.C900_01551"/>
<dbReference type="EC" id="2.7.13.3" evidence="2"/>
<dbReference type="eggNOG" id="COG2203">
    <property type="taxonomic scope" value="Bacteria"/>
</dbReference>
<feature type="domain" description="PAC" evidence="5">
    <location>
        <begin position="264"/>
        <end position="316"/>
    </location>
</feature>
<dbReference type="SUPFAM" id="SSF47384">
    <property type="entry name" value="Homodimeric domain of signal transducing histidine kinase"/>
    <property type="match status" value="1"/>
</dbReference>
<dbReference type="CDD" id="cd00075">
    <property type="entry name" value="HATPase"/>
    <property type="match status" value="1"/>
</dbReference>
<feature type="domain" description="Histidine kinase" evidence="4">
    <location>
        <begin position="334"/>
        <end position="546"/>
    </location>
</feature>
<keyword evidence="3" id="KW-0597">Phosphoprotein</keyword>
<dbReference type="Pfam" id="PF00512">
    <property type="entry name" value="HisKA"/>
    <property type="match status" value="1"/>
</dbReference>
<dbReference type="AlphaFoldDB" id="L8JUE1"/>
<dbReference type="EMBL" id="AMZN01000023">
    <property type="protein sequence ID" value="ELR72395.1"/>
    <property type="molecule type" value="Genomic_DNA"/>
</dbReference>
<evidence type="ECO:0000256" key="1">
    <source>
        <dbReference type="ARBA" id="ARBA00000085"/>
    </source>
</evidence>
<dbReference type="Pfam" id="PF13426">
    <property type="entry name" value="PAS_9"/>
    <property type="match status" value="1"/>
</dbReference>
<dbReference type="SMART" id="SM00086">
    <property type="entry name" value="PAC"/>
    <property type="match status" value="1"/>
</dbReference>
<dbReference type="InterPro" id="IPR001610">
    <property type="entry name" value="PAC"/>
</dbReference>
<gene>
    <name evidence="6" type="ORF">C900_01551</name>
</gene>
<reference evidence="6 7" key="1">
    <citation type="submission" date="2012-12" db="EMBL/GenBank/DDBJ databases">
        <title>Genome assembly of Fulvivirga imtechensis AK7.</title>
        <authorList>
            <person name="Nupur N."/>
            <person name="Khatri I."/>
            <person name="Kumar R."/>
            <person name="Subramanian S."/>
            <person name="Pinnaka A."/>
        </authorList>
    </citation>
    <scope>NUCLEOTIDE SEQUENCE [LARGE SCALE GENOMIC DNA]</scope>
    <source>
        <strain evidence="6 7">AK7</strain>
    </source>
</reference>
<dbReference type="SMART" id="SM00065">
    <property type="entry name" value="GAF"/>
    <property type="match status" value="1"/>
</dbReference>
<dbReference type="InterPro" id="IPR003594">
    <property type="entry name" value="HATPase_dom"/>
</dbReference>
<name>L8JUE1_9BACT</name>
<evidence type="ECO:0000256" key="2">
    <source>
        <dbReference type="ARBA" id="ARBA00012438"/>
    </source>
</evidence>
<dbReference type="Pfam" id="PF02518">
    <property type="entry name" value="HATPase_c"/>
    <property type="match status" value="1"/>
</dbReference>
<dbReference type="PANTHER" id="PTHR43102:SF2">
    <property type="entry name" value="GAF DOMAIN-CONTAINING PROTEIN"/>
    <property type="match status" value="1"/>
</dbReference>
<dbReference type="InterPro" id="IPR036890">
    <property type="entry name" value="HATPase_C_sf"/>
</dbReference>
<dbReference type="InterPro" id="IPR029016">
    <property type="entry name" value="GAF-like_dom_sf"/>
</dbReference>
<dbReference type="Gene3D" id="3.30.450.20">
    <property type="entry name" value="PAS domain"/>
    <property type="match status" value="1"/>
</dbReference>
<dbReference type="Pfam" id="PF01590">
    <property type="entry name" value="GAF"/>
    <property type="match status" value="1"/>
</dbReference>
<evidence type="ECO:0000313" key="7">
    <source>
        <dbReference type="Proteomes" id="UP000011135"/>
    </source>
</evidence>
<dbReference type="SMART" id="SM00387">
    <property type="entry name" value="HATPase_c"/>
    <property type="match status" value="1"/>
</dbReference>
<dbReference type="InterPro" id="IPR005467">
    <property type="entry name" value="His_kinase_dom"/>
</dbReference>
<dbReference type="PROSITE" id="PS50109">
    <property type="entry name" value="HIS_KIN"/>
    <property type="match status" value="1"/>
</dbReference>
<dbReference type="InterPro" id="IPR003661">
    <property type="entry name" value="HisK_dim/P_dom"/>
</dbReference>
<dbReference type="CDD" id="cd00082">
    <property type="entry name" value="HisKA"/>
    <property type="match status" value="1"/>
</dbReference>
<comment type="catalytic activity">
    <reaction evidence="1">
        <text>ATP + protein L-histidine = ADP + protein N-phospho-L-histidine.</text>
        <dbReference type="EC" id="2.7.13.3"/>
    </reaction>
</comment>
<dbReference type="InterPro" id="IPR003018">
    <property type="entry name" value="GAF"/>
</dbReference>
<dbReference type="CDD" id="cd00130">
    <property type="entry name" value="PAS"/>
    <property type="match status" value="1"/>
</dbReference>
<dbReference type="GO" id="GO:0000155">
    <property type="term" value="F:phosphorelay sensor kinase activity"/>
    <property type="evidence" value="ECO:0007669"/>
    <property type="project" value="InterPro"/>
</dbReference>
<dbReference type="RefSeq" id="WP_009578984.1">
    <property type="nucleotide sequence ID" value="NZ_AMZN01000023.1"/>
</dbReference>
<dbReference type="Gene3D" id="3.30.565.10">
    <property type="entry name" value="Histidine kinase-like ATPase, C-terminal domain"/>
    <property type="match status" value="1"/>
</dbReference>
<evidence type="ECO:0000256" key="3">
    <source>
        <dbReference type="ARBA" id="ARBA00022553"/>
    </source>
</evidence>
<evidence type="ECO:0000259" key="5">
    <source>
        <dbReference type="PROSITE" id="PS50113"/>
    </source>
</evidence>
<dbReference type="eggNOG" id="COG4251">
    <property type="taxonomic scope" value="Bacteria"/>
</dbReference>
<comment type="caution">
    <text evidence="6">The sequence shown here is derived from an EMBL/GenBank/DDBJ whole genome shotgun (WGS) entry which is preliminary data.</text>
</comment>
<dbReference type="SMART" id="SM00388">
    <property type="entry name" value="HisKA"/>
    <property type="match status" value="1"/>
</dbReference>
<dbReference type="Gene3D" id="1.10.287.130">
    <property type="match status" value="1"/>
</dbReference>
<sequence>MKISPIPENEKERLAAIRRYHILDTENEQDFDDIVHLAALVCNTSMALITLLDEDRQWFKARKGLNLKETPRDISFCAHAIHYNDIFMVEDALLDDRFADNPLVSGEPNIRFYAGMPLVTTDGYKLGTLSVLDNKPGKLNDEQLDSLRKLAKQVVNLLNLKYNILLLRESNKKIEQLERIKAEKSIQYAEEKYHQIFQNSLEGIFQATPMWRLLMANPSMVKMFGFKTSDEMITTIADFSQLLYADPQKRSYFASQLKTKGAAKSVEIKVKKKSNKTLWVRANIHTVKDDEGSILHYEGTLEDITERKQAEERLKVQFEELQKTNHELDRFVYSVSHDLRAPLTTLSGLINIAELEELSPSHQQYLQMMRSCISRLDYFIKDILNYSQNSRVDIQNEQINFYKLLNETEETLQNMPGAERITINIEIQDDIPFYSDSNRIRVLLHNLLSNAIKYQDTEKKFSLVFLRIETSAKKASIIAKDNGIGIEKRHLERIFDLFYRASHHSKGSGLGLYITKETVSKLQGKIKVNSELGKFTTFEIEIPNMTPVTPDKEYKTNKIRR</sequence>